<feature type="domain" description="Integrase catalytic" evidence="2">
    <location>
        <begin position="191"/>
        <end position="276"/>
    </location>
</feature>
<dbReference type="GO" id="GO:0003676">
    <property type="term" value="F:nucleic acid binding"/>
    <property type="evidence" value="ECO:0007669"/>
    <property type="project" value="InterPro"/>
</dbReference>
<dbReference type="Pfam" id="PF22936">
    <property type="entry name" value="Pol_BBD"/>
    <property type="match status" value="1"/>
</dbReference>
<dbReference type="GO" id="GO:0006508">
    <property type="term" value="P:proteolysis"/>
    <property type="evidence" value="ECO:0007669"/>
    <property type="project" value="UniProtKB-KW"/>
</dbReference>
<organism evidence="3">
    <name type="scientific">Sesamum calycinum</name>
    <dbReference type="NCBI Taxonomy" id="2727403"/>
    <lineage>
        <taxon>Eukaryota</taxon>
        <taxon>Viridiplantae</taxon>
        <taxon>Streptophyta</taxon>
        <taxon>Embryophyta</taxon>
        <taxon>Tracheophyta</taxon>
        <taxon>Spermatophyta</taxon>
        <taxon>Magnoliopsida</taxon>
        <taxon>eudicotyledons</taxon>
        <taxon>Gunneridae</taxon>
        <taxon>Pentapetalae</taxon>
        <taxon>asterids</taxon>
        <taxon>lamiids</taxon>
        <taxon>Lamiales</taxon>
        <taxon>Pedaliaceae</taxon>
        <taxon>Sesamum</taxon>
    </lineage>
</organism>
<dbReference type="AlphaFoldDB" id="A0AAW2JG89"/>
<dbReference type="InterPro" id="IPR039537">
    <property type="entry name" value="Retrotran_Ty1/copia-like"/>
</dbReference>
<reference evidence="3" key="1">
    <citation type="submission" date="2020-06" db="EMBL/GenBank/DDBJ databases">
        <authorList>
            <person name="Li T."/>
            <person name="Hu X."/>
            <person name="Zhang T."/>
            <person name="Song X."/>
            <person name="Zhang H."/>
            <person name="Dai N."/>
            <person name="Sheng W."/>
            <person name="Hou X."/>
            <person name="Wei L."/>
        </authorList>
    </citation>
    <scope>NUCLEOTIDE SEQUENCE</scope>
    <source>
        <strain evidence="3">KEN8</strain>
        <tissue evidence="3">Leaf</tissue>
    </source>
</reference>
<dbReference type="Gene3D" id="3.30.420.10">
    <property type="entry name" value="Ribonuclease H-like superfamily/Ribonuclease H"/>
    <property type="match status" value="1"/>
</dbReference>
<dbReference type="SUPFAM" id="SSF53098">
    <property type="entry name" value="Ribonuclease H-like"/>
    <property type="match status" value="1"/>
</dbReference>
<dbReference type="GO" id="GO:0015074">
    <property type="term" value="P:DNA integration"/>
    <property type="evidence" value="ECO:0007669"/>
    <property type="project" value="InterPro"/>
</dbReference>
<accession>A0AAW2JG89</accession>
<name>A0AAW2JG89_9LAMI</name>
<dbReference type="InterPro" id="IPR025724">
    <property type="entry name" value="GAG-pre-integrase_dom"/>
</dbReference>
<evidence type="ECO:0000256" key="1">
    <source>
        <dbReference type="ARBA" id="ARBA00022670"/>
    </source>
</evidence>
<gene>
    <name evidence="3" type="ORF">Scaly_3139500</name>
</gene>
<evidence type="ECO:0000259" key="2">
    <source>
        <dbReference type="PROSITE" id="PS50994"/>
    </source>
</evidence>
<evidence type="ECO:0000313" key="3">
    <source>
        <dbReference type="EMBL" id="KAL0293564.1"/>
    </source>
</evidence>
<keyword evidence="1" id="KW-0645">Protease</keyword>
<dbReference type="InterPro" id="IPR036397">
    <property type="entry name" value="RNaseH_sf"/>
</dbReference>
<reference evidence="3" key="2">
    <citation type="journal article" date="2024" name="Plant">
        <title>Genomic evolution and insights into agronomic trait innovations of Sesamum species.</title>
        <authorList>
            <person name="Miao H."/>
            <person name="Wang L."/>
            <person name="Qu L."/>
            <person name="Liu H."/>
            <person name="Sun Y."/>
            <person name="Le M."/>
            <person name="Wang Q."/>
            <person name="Wei S."/>
            <person name="Zheng Y."/>
            <person name="Lin W."/>
            <person name="Duan Y."/>
            <person name="Cao H."/>
            <person name="Xiong S."/>
            <person name="Wang X."/>
            <person name="Wei L."/>
            <person name="Li C."/>
            <person name="Ma Q."/>
            <person name="Ju M."/>
            <person name="Zhao R."/>
            <person name="Li G."/>
            <person name="Mu C."/>
            <person name="Tian Q."/>
            <person name="Mei H."/>
            <person name="Zhang T."/>
            <person name="Gao T."/>
            <person name="Zhang H."/>
        </authorList>
    </citation>
    <scope>NUCLEOTIDE SEQUENCE</scope>
    <source>
        <strain evidence="3">KEN8</strain>
    </source>
</reference>
<dbReference type="Pfam" id="PF13976">
    <property type="entry name" value="gag_pre-integrs"/>
    <property type="match status" value="1"/>
</dbReference>
<dbReference type="InterPro" id="IPR012337">
    <property type="entry name" value="RNaseH-like_sf"/>
</dbReference>
<dbReference type="EMBL" id="JACGWM010001341">
    <property type="protein sequence ID" value="KAL0293564.1"/>
    <property type="molecule type" value="Genomic_DNA"/>
</dbReference>
<keyword evidence="1" id="KW-0378">Hydrolase</keyword>
<dbReference type="InterPro" id="IPR001584">
    <property type="entry name" value="Integrase_cat-core"/>
</dbReference>
<dbReference type="PANTHER" id="PTHR42648">
    <property type="entry name" value="TRANSPOSASE, PUTATIVE-RELATED"/>
    <property type="match status" value="1"/>
</dbReference>
<dbReference type="PROSITE" id="PS50994">
    <property type="entry name" value="INTEGRASE"/>
    <property type="match status" value="1"/>
</dbReference>
<sequence>MFIVEVNMVTNSASWVLDTGCGAHICSDLQVLERSKKQSKDEVVLRLGNGKAVTAEAVGIINLVVSDRVRLELKDCYFVPSMIKNIMSIPLLDNAGFEFLINKNCFYLMKDGPSHLLGKLNNGLYILQRFDWIMTTQNKRKLENLENAQIWHARLGHISHDRMKRLVDSKSLEIDNLDNLPACVSCLKWKKTKKPFVGQSKLANGLLDLIHTDVYGPLNTQARGGFSYFITFTDDHSRYGYVYLMRYKSEAFVRFKEFRLQVENQTSSKIKTLRSD</sequence>
<dbReference type="InterPro" id="IPR054722">
    <property type="entry name" value="PolX-like_BBD"/>
</dbReference>
<proteinExistence type="predicted"/>
<dbReference type="GO" id="GO:0008233">
    <property type="term" value="F:peptidase activity"/>
    <property type="evidence" value="ECO:0007669"/>
    <property type="project" value="UniProtKB-KW"/>
</dbReference>
<protein>
    <submittedName>
        <fullName evidence="3">Retrovirus-related Pol polyprotein from transposon TNT 1-94</fullName>
    </submittedName>
</protein>
<comment type="caution">
    <text evidence="3">The sequence shown here is derived from an EMBL/GenBank/DDBJ whole genome shotgun (WGS) entry which is preliminary data.</text>
</comment>
<dbReference type="PANTHER" id="PTHR42648:SF27">
    <property type="entry name" value="RNA-DIRECTED DNA POLYMERASE"/>
    <property type="match status" value="1"/>
</dbReference>